<dbReference type="InterPro" id="IPR044929">
    <property type="entry name" value="DNA/RNA_non-sp_Endonuclease_sf"/>
</dbReference>
<dbReference type="EMBL" id="LLKB01000001">
    <property type="protein sequence ID" value="KQC86906.1"/>
    <property type="molecule type" value="Genomic_DNA"/>
</dbReference>
<feature type="region of interest" description="Disordered" evidence="1">
    <location>
        <begin position="254"/>
        <end position="279"/>
    </location>
</feature>
<keyword evidence="2" id="KW-0732">Signal</keyword>
<reference evidence="4 5" key="1">
    <citation type="submission" date="2015-10" db="EMBL/GenBank/DDBJ databases">
        <title>Butyribacter intestini gen. nov., sp. nov., a butyric acid-producing bacterium of the family Lachnospiraceae isolated from the human faeces.</title>
        <authorList>
            <person name="Zou Y."/>
            <person name="Xue W."/>
            <person name="Luo G."/>
            <person name="Lv M."/>
        </authorList>
    </citation>
    <scope>NUCLEOTIDE SEQUENCE [LARGE SCALE GENOMIC DNA]</scope>
    <source>
        <strain evidence="4 5">TF01-11</strain>
    </source>
</reference>
<protein>
    <recommendedName>
        <fullName evidence="3">Type VII secretion system protein EssD-like domain-containing protein</fullName>
    </recommendedName>
</protein>
<dbReference type="SUPFAM" id="SSF57884">
    <property type="entry name" value="Ada DNA repair protein, N-terminal domain (N-Ada 10)"/>
    <property type="match status" value="1"/>
</dbReference>
<keyword evidence="5" id="KW-1185">Reference proteome</keyword>
<comment type="caution">
    <text evidence="4">The sequence shown here is derived from an EMBL/GenBank/DDBJ whole genome shotgun (WGS) entry which is preliminary data.</text>
</comment>
<organism evidence="4 5">
    <name type="scientific">Butyribacter intestini</name>
    <dbReference type="NCBI Taxonomy" id="1703332"/>
    <lineage>
        <taxon>Bacteria</taxon>
        <taxon>Bacillati</taxon>
        <taxon>Bacillota</taxon>
        <taxon>Clostridia</taxon>
        <taxon>Lachnospirales</taxon>
        <taxon>Lachnospiraceae</taxon>
        <taxon>Butyribacter</taxon>
    </lineage>
</organism>
<dbReference type="Gene3D" id="3.40.10.10">
    <property type="entry name" value="DNA Methylphosphotriester Repair Domain"/>
    <property type="match status" value="1"/>
</dbReference>
<accession>A0AAW3JY01</accession>
<sequence>MKVKFKSRLLISFLLVSLVFSGCQNLSEISDKYSTSSAGYESSVQDDSSESSSNSKNNALSGKSGLTHTSYNGEPYGIISNNKPDFTNKQKKSTQIFENYSELDSLGRCGAAFANICKELMPATKRTGIGMIKPSGWQTAKYAGIVDGNYLYNRCHLIGFQLAGENANEKNLITGTRYMNVTGMLPFEDEVADYVKRTNNHVLYRVTPVYKGNNLVAEGVKMEGYSVEDKGRGVCFNVFVYNVQPKITIDYATGKSSLSGDKSENSSVSDRKNGYSSARKKVSKVQRYILNTNTKKFHLPSCSSVNDTLIKNRKSFKGDREKLIKEGYEPCKRCNP</sequence>
<gene>
    <name evidence="4" type="ORF">APZ18_04640</name>
</gene>
<dbReference type="AlphaFoldDB" id="A0AAW3JY01"/>
<feature type="compositionally biased region" description="Low complexity" evidence="1">
    <location>
        <begin position="41"/>
        <end position="65"/>
    </location>
</feature>
<feature type="chain" id="PRO_5043901637" description="Type VII secretion system protein EssD-like domain-containing protein" evidence="2">
    <location>
        <begin position="22"/>
        <end position="336"/>
    </location>
</feature>
<feature type="domain" description="Type VII secretion system protein EssD-like" evidence="3">
    <location>
        <begin position="92"/>
        <end position="224"/>
    </location>
</feature>
<dbReference type="Pfam" id="PF13930">
    <property type="entry name" value="Endonuclea_NS_2"/>
    <property type="match status" value="1"/>
</dbReference>
<proteinExistence type="predicted"/>
<feature type="signal peptide" evidence="2">
    <location>
        <begin position="1"/>
        <end position="21"/>
    </location>
</feature>
<evidence type="ECO:0000313" key="4">
    <source>
        <dbReference type="EMBL" id="KQC86906.1"/>
    </source>
</evidence>
<dbReference type="InterPro" id="IPR044927">
    <property type="entry name" value="Endonuclea_NS_2"/>
</dbReference>
<evidence type="ECO:0000313" key="5">
    <source>
        <dbReference type="Proteomes" id="UP000050833"/>
    </source>
</evidence>
<evidence type="ECO:0000256" key="2">
    <source>
        <dbReference type="SAM" id="SignalP"/>
    </source>
</evidence>
<dbReference type="InterPro" id="IPR035451">
    <property type="entry name" value="Ada-like_dom_sf"/>
</dbReference>
<evidence type="ECO:0000256" key="1">
    <source>
        <dbReference type="SAM" id="MobiDB-lite"/>
    </source>
</evidence>
<feature type="compositionally biased region" description="Basic and acidic residues" evidence="1">
    <location>
        <begin position="261"/>
        <end position="273"/>
    </location>
</feature>
<name>A0AAW3JY01_9FIRM</name>
<dbReference type="Gene3D" id="3.40.570.10">
    <property type="entry name" value="Extracellular Endonuclease, subunit A"/>
    <property type="match status" value="1"/>
</dbReference>
<feature type="region of interest" description="Disordered" evidence="1">
    <location>
        <begin position="40"/>
        <end position="68"/>
    </location>
</feature>
<dbReference type="PROSITE" id="PS51257">
    <property type="entry name" value="PROKAR_LIPOPROTEIN"/>
    <property type="match status" value="1"/>
</dbReference>
<evidence type="ECO:0000259" key="3">
    <source>
        <dbReference type="Pfam" id="PF13930"/>
    </source>
</evidence>
<dbReference type="Proteomes" id="UP000050833">
    <property type="component" value="Unassembled WGS sequence"/>
</dbReference>